<evidence type="ECO:0000313" key="6">
    <source>
        <dbReference type="EMBL" id="RAQ96271.1"/>
    </source>
</evidence>
<evidence type="ECO:0000256" key="1">
    <source>
        <dbReference type="ARBA" id="ARBA00022598"/>
    </source>
</evidence>
<dbReference type="OrthoDB" id="9769628at2"/>
<proteinExistence type="inferred from homology"/>
<protein>
    <recommendedName>
        <fullName evidence="5">Putative glutamate--cysteine ligase 2</fullName>
        <ecNumber evidence="5">6.3.2.2</ecNumber>
    </recommendedName>
    <alternativeName>
        <fullName evidence="5">Gamma-glutamylcysteine synthetase 2</fullName>
        <shortName evidence="5">GCS 2</shortName>
        <shortName evidence="5">Gamma-GCS 2</shortName>
    </alternativeName>
</protein>
<dbReference type="SUPFAM" id="SSF55931">
    <property type="entry name" value="Glutamine synthetase/guanido kinase"/>
    <property type="match status" value="1"/>
</dbReference>
<dbReference type="GO" id="GO:0042398">
    <property type="term" value="P:modified amino acid biosynthetic process"/>
    <property type="evidence" value="ECO:0007669"/>
    <property type="project" value="InterPro"/>
</dbReference>
<dbReference type="EMBL" id="MCIF01000002">
    <property type="protein sequence ID" value="RAQ96271.1"/>
    <property type="molecule type" value="Genomic_DNA"/>
</dbReference>
<dbReference type="InterPro" id="IPR014746">
    <property type="entry name" value="Gln_synth/guanido_kin_cat_dom"/>
</dbReference>
<evidence type="ECO:0000256" key="2">
    <source>
        <dbReference type="ARBA" id="ARBA00022741"/>
    </source>
</evidence>
<dbReference type="NCBIfam" id="TIGR02050">
    <property type="entry name" value="gshA_cyan_rel"/>
    <property type="match status" value="1"/>
</dbReference>
<keyword evidence="3 5" id="KW-0067">ATP-binding</keyword>
<gene>
    <name evidence="6" type="ORF">A4R35_12065</name>
</gene>
<dbReference type="HAMAP" id="MF_01609">
    <property type="entry name" value="Glu_cys_ligase_2"/>
    <property type="match status" value="1"/>
</dbReference>
<comment type="caution">
    <text evidence="6">The sequence shown here is derived from an EMBL/GenBank/DDBJ whole genome shotgun (WGS) entry which is preliminary data.</text>
</comment>
<keyword evidence="7" id="KW-1185">Reference proteome</keyword>
<dbReference type="InterPro" id="IPR011793">
    <property type="entry name" value="YbdK"/>
</dbReference>
<dbReference type="GO" id="GO:0005524">
    <property type="term" value="F:ATP binding"/>
    <property type="evidence" value="ECO:0007669"/>
    <property type="project" value="UniProtKB-KW"/>
</dbReference>
<evidence type="ECO:0000256" key="4">
    <source>
        <dbReference type="ARBA" id="ARBA00048819"/>
    </source>
</evidence>
<dbReference type="PANTHER" id="PTHR36510:SF1">
    <property type="entry name" value="GLUTAMATE--CYSTEINE LIGASE 2-RELATED"/>
    <property type="match status" value="1"/>
</dbReference>
<dbReference type="InterPro" id="IPR006336">
    <property type="entry name" value="GCS2"/>
</dbReference>
<dbReference type="PANTHER" id="PTHR36510">
    <property type="entry name" value="GLUTAMATE--CYSTEINE LIGASE 2-RELATED"/>
    <property type="match status" value="1"/>
</dbReference>
<reference evidence="6 7" key="1">
    <citation type="submission" date="2016-08" db="EMBL/GenBank/DDBJ databases">
        <title>Analysis of Carbohydrate Active Enzymes in Thermogemmatispora T81 Reveals Carbohydrate Degradation Ability.</title>
        <authorList>
            <person name="Tomazini A."/>
            <person name="Lal S."/>
            <person name="Stott M."/>
            <person name="Henrissat B."/>
            <person name="Polikarpov I."/>
            <person name="Sparling R."/>
            <person name="Levin D.B."/>
        </authorList>
    </citation>
    <scope>NUCLEOTIDE SEQUENCE [LARGE SCALE GENOMIC DNA]</scope>
    <source>
        <strain evidence="6 7">T81</strain>
    </source>
</reference>
<evidence type="ECO:0000256" key="5">
    <source>
        <dbReference type="HAMAP-Rule" id="MF_01609"/>
    </source>
</evidence>
<dbReference type="EC" id="6.3.2.2" evidence="5"/>
<keyword evidence="2 5" id="KW-0547">Nucleotide-binding</keyword>
<comment type="catalytic activity">
    <reaction evidence="4 5">
        <text>L-cysteine + L-glutamate + ATP = gamma-L-glutamyl-L-cysteine + ADP + phosphate + H(+)</text>
        <dbReference type="Rhea" id="RHEA:13285"/>
        <dbReference type="ChEBI" id="CHEBI:15378"/>
        <dbReference type="ChEBI" id="CHEBI:29985"/>
        <dbReference type="ChEBI" id="CHEBI:30616"/>
        <dbReference type="ChEBI" id="CHEBI:35235"/>
        <dbReference type="ChEBI" id="CHEBI:43474"/>
        <dbReference type="ChEBI" id="CHEBI:58173"/>
        <dbReference type="ChEBI" id="CHEBI:456216"/>
        <dbReference type="EC" id="6.3.2.2"/>
    </reaction>
</comment>
<dbReference type="InterPro" id="IPR050141">
    <property type="entry name" value="GCL_type2/YbdK_subfam"/>
</dbReference>
<evidence type="ECO:0000256" key="3">
    <source>
        <dbReference type="ARBA" id="ARBA00022840"/>
    </source>
</evidence>
<accession>A0A328VHB2</accession>
<sequence>MFRTFQLPTPSIGIEEEFQLVDPQTGRLVPGVHTILEKGASQFGEQIKPEMLQSTIELISPVYPNITAARLETQQLRAQLARLVTQEGLALVSAGTHPGGLWQEQQRSNHPRYVELEEEFQDVGRSILIFGLHVHIGVENNDIAIALMNQIRTWLPHLLALSANSPFWGNRFTGLKSYRAVVWKRFPRSGMPEVFPSWGDFDHYVQALIENGCIDNAKKIWWDLRPHPFFKTLEFRIFDMPATIEDTLALAALCQALVAKLTWLYKHGMGIHVMPRDYLEENKWRAMRYGLDAQVIDFVNHRTLPMRDAIHELLDFVDDVLDDLGTRREINYLRFLLDDPRGTGADRQIAIWNETHSFLAVVHYLIKATLEGVPLDSMSDRQSLTTRSE</sequence>
<dbReference type="Gene3D" id="3.30.590.20">
    <property type="match status" value="1"/>
</dbReference>
<dbReference type="NCBIfam" id="NF010039">
    <property type="entry name" value="PRK13515.1"/>
    <property type="match status" value="1"/>
</dbReference>
<dbReference type="Pfam" id="PF04107">
    <property type="entry name" value="GCS2"/>
    <property type="match status" value="1"/>
</dbReference>
<organism evidence="6 7">
    <name type="scientific">Thermogemmatispora tikiterensis</name>
    <dbReference type="NCBI Taxonomy" id="1825093"/>
    <lineage>
        <taxon>Bacteria</taxon>
        <taxon>Bacillati</taxon>
        <taxon>Chloroflexota</taxon>
        <taxon>Ktedonobacteria</taxon>
        <taxon>Thermogemmatisporales</taxon>
        <taxon>Thermogemmatisporaceae</taxon>
        <taxon>Thermogemmatispora</taxon>
    </lineage>
</organism>
<dbReference type="Proteomes" id="UP000248706">
    <property type="component" value="Unassembled WGS sequence"/>
</dbReference>
<keyword evidence="1 5" id="KW-0436">Ligase</keyword>
<comment type="similarity">
    <text evidence="5">Belongs to the glutamate--cysteine ligase type 2 family. YbdK subfamily.</text>
</comment>
<comment type="function">
    <text evidence="5">ATP-dependent carboxylate-amine ligase which exhibits weak glutamate--cysteine ligase activity.</text>
</comment>
<dbReference type="RefSeq" id="WP_112429713.1">
    <property type="nucleotide sequence ID" value="NZ_MCIF01000002.1"/>
</dbReference>
<dbReference type="AlphaFoldDB" id="A0A328VHB2"/>
<dbReference type="GO" id="GO:0004357">
    <property type="term" value="F:glutamate-cysteine ligase activity"/>
    <property type="evidence" value="ECO:0007669"/>
    <property type="project" value="UniProtKB-EC"/>
</dbReference>
<name>A0A328VHB2_9CHLR</name>
<evidence type="ECO:0000313" key="7">
    <source>
        <dbReference type="Proteomes" id="UP000248706"/>
    </source>
</evidence>